<accession>A0ABT9E1D1</accession>
<proteinExistence type="predicted"/>
<evidence type="ECO:0000313" key="2">
    <source>
        <dbReference type="Proteomes" id="UP001243009"/>
    </source>
</evidence>
<gene>
    <name evidence="1" type="ORF">Q7A36_16490</name>
</gene>
<organism evidence="1 2">
    <name type="scientific">Paracraurococcus lichenis</name>
    <dbReference type="NCBI Taxonomy" id="3064888"/>
    <lineage>
        <taxon>Bacteria</taxon>
        <taxon>Pseudomonadati</taxon>
        <taxon>Pseudomonadota</taxon>
        <taxon>Alphaproteobacteria</taxon>
        <taxon>Acetobacterales</taxon>
        <taxon>Roseomonadaceae</taxon>
        <taxon>Paracraurococcus</taxon>
    </lineage>
</organism>
<dbReference type="EMBL" id="JAUTWS010000014">
    <property type="protein sequence ID" value="MDO9709953.1"/>
    <property type="molecule type" value="Genomic_DNA"/>
</dbReference>
<keyword evidence="2" id="KW-1185">Reference proteome</keyword>
<protein>
    <submittedName>
        <fullName evidence="1">Uncharacterized protein</fullName>
    </submittedName>
</protein>
<dbReference type="PROSITE" id="PS51257">
    <property type="entry name" value="PROKAR_LIPOPROTEIN"/>
    <property type="match status" value="1"/>
</dbReference>
<comment type="caution">
    <text evidence="1">The sequence shown here is derived from an EMBL/GenBank/DDBJ whole genome shotgun (WGS) entry which is preliminary data.</text>
</comment>
<evidence type="ECO:0000313" key="1">
    <source>
        <dbReference type="EMBL" id="MDO9709953.1"/>
    </source>
</evidence>
<name>A0ABT9E1D1_9PROT</name>
<reference evidence="1 2" key="1">
    <citation type="submission" date="2023-08" db="EMBL/GenBank/DDBJ databases">
        <title>The draft genome sequence of Paracraurococcus sp. LOR1-02.</title>
        <authorList>
            <person name="Kingkaew E."/>
            <person name="Tanasupawat S."/>
        </authorList>
    </citation>
    <scope>NUCLEOTIDE SEQUENCE [LARGE SCALE GENOMIC DNA]</scope>
    <source>
        <strain evidence="1 2">LOR1-02</strain>
    </source>
</reference>
<sequence>MSLAHRLFQHLLAAAPPALGLTALGCGLAIAALDRGEAALQVGPGEMIRYLPESRMQPAPGVATAVEAMRLAGQGLQARAEGEACRFDAAAMRQAPGSLLVVAVEPGGAMLHLRWAGGPTDAAADCGTEAEIRLSREGFVRLRNLAAFGLPALPPANF</sequence>
<dbReference type="Proteomes" id="UP001243009">
    <property type="component" value="Unassembled WGS sequence"/>
</dbReference>
<dbReference type="RefSeq" id="WP_305104820.1">
    <property type="nucleotide sequence ID" value="NZ_JAUTWS010000014.1"/>
</dbReference>